<dbReference type="InterPro" id="IPR041633">
    <property type="entry name" value="Polbeta"/>
</dbReference>
<feature type="domain" description="Polymerase beta nucleotidyltransferase" evidence="1">
    <location>
        <begin position="12"/>
        <end position="98"/>
    </location>
</feature>
<dbReference type="SUPFAM" id="SSF81301">
    <property type="entry name" value="Nucleotidyltransferase"/>
    <property type="match status" value="1"/>
</dbReference>
<dbReference type="EMBL" id="PFJH01000044">
    <property type="protein sequence ID" value="PIX68841.1"/>
    <property type="molecule type" value="Genomic_DNA"/>
</dbReference>
<dbReference type="NCBIfam" id="NF047752">
    <property type="entry name" value="MntA_antitoxin"/>
    <property type="match status" value="1"/>
</dbReference>
<dbReference type="GO" id="GO:0016779">
    <property type="term" value="F:nucleotidyltransferase activity"/>
    <property type="evidence" value="ECO:0007669"/>
    <property type="project" value="InterPro"/>
</dbReference>
<organism evidence="2 3">
    <name type="scientific">Candidatus Roizmanbacteria bacterium CG_4_10_14_3_um_filter_39_13</name>
    <dbReference type="NCBI Taxonomy" id="1974831"/>
    <lineage>
        <taxon>Bacteria</taxon>
        <taxon>Candidatus Roizmaniibacteriota</taxon>
    </lineage>
</organism>
<evidence type="ECO:0000259" key="1">
    <source>
        <dbReference type="Pfam" id="PF18765"/>
    </source>
</evidence>
<dbReference type="PANTHER" id="PTHR43852:SF2">
    <property type="entry name" value="PROTEIN ADENYLYLTRANSFERASE MNTA"/>
    <property type="match status" value="1"/>
</dbReference>
<dbReference type="CDD" id="cd05403">
    <property type="entry name" value="NT_KNTase_like"/>
    <property type="match status" value="1"/>
</dbReference>
<proteinExistence type="predicted"/>
<reference evidence="3" key="1">
    <citation type="submission" date="2017-09" db="EMBL/GenBank/DDBJ databases">
        <title>Depth-based differentiation of microbial function through sediment-hosted aquifers and enrichment of novel symbionts in the deep terrestrial subsurface.</title>
        <authorList>
            <person name="Probst A.J."/>
            <person name="Ladd B."/>
            <person name="Jarett J.K."/>
            <person name="Geller-Mcgrath D.E."/>
            <person name="Sieber C.M.K."/>
            <person name="Emerson J.B."/>
            <person name="Anantharaman K."/>
            <person name="Thomas B.C."/>
            <person name="Malmstrom R."/>
            <person name="Stieglmeier M."/>
            <person name="Klingl A."/>
            <person name="Woyke T."/>
            <person name="Ryan C.M."/>
            <person name="Banfield J.F."/>
        </authorList>
    </citation>
    <scope>NUCLEOTIDE SEQUENCE [LARGE SCALE GENOMIC DNA]</scope>
</reference>
<dbReference type="Proteomes" id="UP000228500">
    <property type="component" value="Unassembled WGS sequence"/>
</dbReference>
<dbReference type="InterPro" id="IPR052930">
    <property type="entry name" value="TA_antitoxin_MntA"/>
</dbReference>
<evidence type="ECO:0000313" key="3">
    <source>
        <dbReference type="Proteomes" id="UP000228500"/>
    </source>
</evidence>
<dbReference type="Gene3D" id="3.30.460.10">
    <property type="entry name" value="Beta Polymerase, domain 2"/>
    <property type="match status" value="1"/>
</dbReference>
<comment type="caution">
    <text evidence="2">The sequence shown here is derived from an EMBL/GenBank/DDBJ whole genome shotgun (WGS) entry which is preliminary data.</text>
</comment>
<gene>
    <name evidence="2" type="ORF">COZ40_01120</name>
</gene>
<accession>A0A2M7LL94</accession>
<dbReference type="PANTHER" id="PTHR43852">
    <property type="entry name" value="NUCLEOTIDYLTRANSFERASE"/>
    <property type="match status" value="1"/>
</dbReference>
<dbReference type="AlphaFoldDB" id="A0A2M7LL94"/>
<protein>
    <recommendedName>
        <fullName evidence="1">Polymerase beta nucleotidyltransferase domain-containing protein</fullName>
    </recommendedName>
</protein>
<name>A0A2M7LL94_9BACT</name>
<sequence length="99" mass="11552">MIHMKMSINQDLLEIVCNKQNISYIGLFGSQARGDAHPDSDVDVLVDFEQTKSYFELARVQEALEKVFDKKVDLVLRNKIKSTLKHYIFNDLTTLYEKR</sequence>
<dbReference type="Pfam" id="PF18765">
    <property type="entry name" value="Polbeta"/>
    <property type="match status" value="1"/>
</dbReference>
<dbReference type="InterPro" id="IPR043519">
    <property type="entry name" value="NT_sf"/>
</dbReference>
<evidence type="ECO:0000313" key="2">
    <source>
        <dbReference type="EMBL" id="PIX68841.1"/>
    </source>
</evidence>